<comment type="caution">
    <text evidence="1">The sequence shown here is derived from an EMBL/GenBank/DDBJ whole genome shotgun (WGS) entry which is preliminary data.</text>
</comment>
<dbReference type="EMBL" id="CM020619">
    <property type="protein sequence ID" value="KAK1864525.1"/>
    <property type="molecule type" value="Genomic_DNA"/>
</dbReference>
<evidence type="ECO:0000313" key="2">
    <source>
        <dbReference type="Proteomes" id="UP000798662"/>
    </source>
</evidence>
<protein>
    <submittedName>
        <fullName evidence="1">Uncharacterized protein</fullName>
    </submittedName>
</protein>
<accession>A0ACC3C2U5</accession>
<evidence type="ECO:0000313" key="1">
    <source>
        <dbReference type="EMBL" id="KAK1864525.1"/>
    </source>
</evidence>
<keyword evidence="2" id="KW-1185">Reference proteome</keyword>
<sequence length="594" mass="62995">MDALRSIDTPDTRRVCAAVSAATLRERKERLASFDATPGSWHALLAGPGVAAALAADVSAADVQSLACFDGGRAYMGTVDLVLAWVCDAALKLPSPTAERELGGCDDGPNTSPSGGNAYTAARARVARLASNRELLRWSMELQRETVRGALAGQERRTADPQRVSPREALVLWATMAPRQLLAAVPGVLQQLLESIERLAGTRSDALFPLLVTSMMALQQLADVDPPRLRAQPLVPVVPRVMAAVATYLMGAMSREEGPPDPGFACIILPLVALYAPGHGSAMAMADCEELLGHFVRWALQPMPSPVEGRGPFVPLSSTDESVPVIAASMLLYVAREALCAGRDALPLAFRCRAARAGWRRLATCPNQPALAAVGAQLEALASRSTRSRAGTPTPFPFEAAARVEWARRCWTCGCPYRQPLHRREQLLRKCAACKVAAYCGAACASTGWAADHRSTCAGWRAYQAAAGAQGGGGGAPPVGHHPGEPLLLAAAQTPFPVDLSGDWKTDWGWTVTLAARVLDAGLSLTDVVVVVELGMGRAEVLPAVEYAHRPDAVPADMLSAAAAKHDGRVLRVVVRQHPPLLRSYGPRSLQLDT</sequence>
<dbReference type="Proteomes" id="UP000798662">
    <property type="component" value="Chromosome 2"/>
</dbReference>
<proteinExistence type="predicted"/>
<reference evidence="1" key="1">
    <citation type="submission" date="2019-11" db="EMBL/GenBank/DDBJ databases">
        <title>Nori genome reveals adaptations in red seaweeds to the harsh intertidal environment.</title>
        <authorList>
            <person name="Wang D."/>
            <person name="Mao Y."/>
        </authorList>
    </citation>
    <scope>NUCLEOTIDE SEQUENCE</scope>
    <source>
        <tissue evidence="1">Gametophyte</tissue>
    </source>
</reference>
<name>A0ACC3C2U5_PYRYE</name>
<organism evidence="1 2">
    <name type="scientific">Pyropia yezoensis</name>
    <name type="common">Susabi-nori</name>
    <name type="synonym">Porphyra yezoensis</name>
    <dbReference type="NCBI Taxonomy" id="2788"/>
    <lineage>
        <taxon>Eukaryota</taxon>
        <taxon>Rhodophyta</taxon>
        <taxon>Bangiophyceae</taxon>
        <taxon>Bangiales</taxon>
        <taxon>Bangiaceae</taxon>
        <taxon>Pyropia</taxon>
    </lineage>
</organism>
<gene>
    <name evidence="1" type="ORF">I4F81_007071</name>
</gene>